<proteinExistence type="predicted"/>
<dbReference type="Proteomes" id="UP000190044">
    <property type="component" value="Unassembled WGS sequence"/>
</dbReference>
<reference evidence="2" key="1">
    <citation type="submission" date="2017-02" db="EMBL/GenBank/DDBJ databases">
        <authorList>
            <person name="Varghese N."/>
            <person name="Submissions S."/>
        </authorList>
    </citation>
    <scope>NUCLEOTIDE SEQUENCE [LARGE SCALE GENOMIC DNA]</scope>
    <source>
        <strain evidence="2">R11H</strain>
    </source>
</reference>
<keyword evidence="2" id="KW-1185">Reference proteome</keyword>
<dbReference type="EMBL" id="FUYP01000085">
    <property type="protein sequence ID" value="SKC09227.1"/>
    <property type="molecule type" value="Genomic_DNA"/>
</dbReference>
<feature type="non-terminal residue" evidence="1">
    <location>
        <position position="1"/>
    </location>
</feature>
<gene>
    <name evidence="1" type="ORF">SAMN06295937_10854</name>
</gene>
<accession>A0A1T5GLI1</accession>
<evidence type="ECO:0000313" key="1">
    <source>
        <dbReference type="EMBL" id="SKC09227.1"/>
    </source>
</evidence>
<name>A0A1T5GLI1_9SPHN</name>
<dbReference type="AlphaFoldDB" id="A0A1T5GLI1"/>
<evidence type="ECO:0000313" key="2">
    <source>
        <dbReference type="Proteomes" id="UP000190044"/>
    </source>
</evidence>
<sequence>KTRYLHQEKTQTLRMVQRLRQNHPRSNAIALSSRSSNLDGKGDKWYMAWARVEPATVNAESGYMIGTAGIATSLLHLHLANEGRYEVSLPWDNPYPTRKS</sequence>
<protein>
    <submittedName>
        <fullName evidence="1">Uncharacterized protein</fullName>
    </submittedName>
</protein>
<organism evidence="1 2">
    <name type="scientific">Sphingopyxis flava</name>
    <dbReference type="NCBI Taxonomy" id="1507287"/>
    <lineage>
        <taxon>Bacteria</taxon>
        <taxon>Pseudomonadati</taxon>
        <taxon>Pseudomonadota</taxon>
        <taxon>Alphaproteobacteria</taxon>
        <taxon>Sphingomonadales</taxon>
        <taxon>Sphingomonadaceae</taxon>
        <taxon>Sphingopyxis</taxon>
    </lineage>
</organism>
<dbReference type="RefSeq" id="WP_217699174.1">
    <property type="nucleotide sequence ID" value="NZ_FUYP01000085.1"/>
</dbReference>